<evidence type="ECO:0000256" key="6">
    <source>
        <dbReference type="RuleBase" id="RU367018"/>
    </source>
</evidence>
<comment type="similarity">
    <text evidence="1 6">Belongs to the FHY3/FAR1 family.</text>
</comment>
<dbReference type="GO" id="GO:0005634">
    <property type="term" value="C:nucleus"/>
    <property type="evidence" value="ECO:0007669"/>
    <property type="project" value="UniProtKB-SubCell"/>
</dbReference>
<proteinExistence type="inferred from homology"/>
<evidence type="ECO:0000256" key="4">
    <source>
        <dbReference type="ARBA" id="ARBA00022833"/>
    </source>
</evidence>
<evidence type="ECO:0000313" key="9">
    <source>
        <dbReference type="Proteomes" id="UP000594261"/>
    </source>
</evidence>
<dbReference type="GO" id="GO:0008270">
    <property type="term" value="F:zinc ion binding"/>
    <property type="evidence" value="ECO:0007669"/>
    <property type="project" value="UniProtKB-UniRule"/>
</dbReference>
<evidence type="ECO:0000256" key="3">
    <source>
        <dbReference type="ARBA" id="ARBA00022771"/>
    </source>
</evidence>
<evidence type="ECO:0000256" key="1">
    <source>
        <dbReference type="ARBA" id="ARBA00005889"/>
    </source>
</evidence>
<keyword evidence="3 5" id="KW-0863">Zinc-finger</keyword>
<keyword evidence="2 6" id="KW-0479">Metal-binding</keyword>
<dbReference type="Pfam" id="PF04434">
    <property type="entry name" value="SWIM"/>
    <property type="match status" value="1"/>
</dbReference>
<dbReference type="AlphaFoldDB" id="A0A7N2N747"/>
<evidence type="ECO:0000259" key="7">
    <source>
        <dbReference type="PROSITE" id="PS50966"/>
    </source>
</evidence>
<dbReference type="PANTHER" id="PTHR31669">
    <property type="entry name" value="PROTEIN FAR1-RELATED SEQUENCE 10-RELATED"/>
    <property type="match status" value="1"/>
</dbReference>
<keyword evidence="6" id="KW-0539">Nucleus</keyword>
<dbReference type="Proteomes" id="UP000594261">
    <property type="component" value="Unassembled WGS sequence"/>
</dbReference>
<dbReference type="SMART" id="SM00575">
    <property type="entry name" value="ZnF_PMZ"/>
    <property type="match status" value="1"/>
</dbReference>
<comment type="subcellular location">
    <subcellularLocation>
        <location evidence="6">Nucleus</location>
    </subcellularLocation>
</comment>
<comment type="function">
    <text evidence="6">Putative transcription activator involved in regulating light control of development.</text>
</comment>
<feature type="domain" description="SWIM-type" evidence="7">
    <location>
        <begin position="54"/>
        <end position="101"/>
    </location>
</feature>
<dbReference type="InParanoid" id="A0A7N2N747"/>
<dbReference type="Gramene" id="QL93p0073_0888:mrna">
    <property type="protein sequence ID" value="QL93p0073_0888:mrna"/>
    <property type="gene ID" value="QL93p0073_0888"/>
</dbReference>
<name>A0A7N2N747_QUELO</name>
<dbReference type="InterPro" id="IPR007527">
    <property type="entry name" value="Znf_SWIM"/>
</dbReference>
<reference evidence="8" key="1">
    <citation type="submission" date="2021-01" db="UniProtKB">
        <authorList>
            <consortium name="EnsemblPlants"/>
        </authorList>
    </citation>
    <scope>IDENTIFICATION</scope>
</reference>
<dbReference type="InterPro" id="IPR031052">
    <property type="entry name" value="FHY3/FAR1"/>
</dbReference>
<organism evidence="8 9">
    <name type="scientific">Quercus lobata</name>
    <name type="common">Valley oak</name>
    <dbReference type="NCBI Taxonomy" id="97700"/>
    <lineage>
        <taxon>Eukaryota</taxon>
        <taxon>Viridiplantae</taxon>
        <taxon>Streptophyta</taxon>
        <taxon>Embryophyta</taxon>
        <taxon>Tracheophyta</taxon>
        <taxon>Spermatophyta</taxon>
        <taxon>Magnoliopsida</taxon>
        <taxon>eudicotyledons</taxon>
        <taxon>Gunneridae</taxon>
        <taxon>Pentapetalae</taxon>
        <taxon>rosids</taxon>
        <taxon>fabids</taxon>
        <taxon>Fagales</taxon>
        <taxon>Fagaceae</taxon>
        <taxon>Quercus</taxon>
    </lineage>
</organism>
<evidence type="ECO:0000256" key="2">
    <source>
        <dbReference type="ARBA" id="ARBA00022723"/>
    </source>
</evidence>
<protein>
    <recommendedName>
        <fullName evidence="6">Protein FAR1-RELATED SEQUENCE</fullName>
    </recommendedName>
</protein>
<keyword evidence="9" id="KW-1185">Reference proteome</keyword>
<dbReference type="OMA" id="ANETIHC"/>
<keyword evidence="4 6" id="KW-0862">Zinc</keyword>
<dbReference type="PROSITE" id="PS50966">
    <property type="entry name" value="ZF_SWIM"/>
    <property type="match status" value="1"/>
</dbReference>
<evidence type="ECO:0000256" key="5">
    <source>
        <dbReference type="PROSITE-ProRule" id="PRU00325"/>
    </source>
</evidence>
<dbReference type="InterPro" id="IPR006564">
    <property type="entry name" value="Znf_PMZ"/>
</dbReference>
<evidence type="ECO:0000313" key="8">
    <source>
        <dbReference type="EnsemblPlants" id="QL93p0073_0888:mrna"/>
    </source>
</evidence>
<dbReference type="EnsemblPlants" id="QL93p0073_0888:mrna">
    <property type="protein sequence ID" value="QL93p0073_0888:mrna"/>
    <property type="gene ID" value="QL93p0073_0888"/>
</dbReference>
<dbReference type="PANTHER" id="PTHR31669:SF299">
    <property type="entry name" value="PROTEIN FAR1-RELATED SEQUENCE"/>
    <property type="match status" value="1"/>
</dbReference>
<sequence>MRQTTPVLQLDVEMLRHAVKLYTPKMFKMFQDEYMKMGDCTIFKVSKSDTIIEYKVKYRQKTQEHLVKYEASTTNVQCSCMKFSFVGILCVHALKVLDKKNIQILPTHYILKRWTQDAKLGSIKNYHGVDIKGNAQESLGKRYSHLCHNFREVSILAAESEIMYDYAKKCSETLLKDLQEMRKKCYSLSMEDHSKVHDEVVLEDVLQENSNVEQVSQLVDNFTQESVFCSHLVGQDYVVGHIVETNQVSVALDDNL</sequence>
<accession>A0A7N2N747</accession>
<dbReference type="GO" id="GO:0006355">
    <property type="term" value="P:regulation of DNA-templated transcription"/>
    <property type="evidence" value="ECO:0007669"/>
    <property type="project" value="UniProtKB-UniRule"/>
</dbReference>